<dbReference type="Proteomes" id="UP001419084">
    <property type="component" value="Unassembled WGS sequence"/>
</dbReference>
<dbReference type="EMBL" id="BRPJ01000074">
    <property type="protein sequence ID" value="GLB31675.1"/>
    <property type="molecule type" value="Genomic_DNA"/>
</dbReference>
<dbReference type="SUPFAM" id="SSF52980">
    <property type="entry name" value="Restriction endonuclease-like"/>
    <property type="match status" value="1"/>
</dbReference>
<keyword evidence="2" id="KW-1185">Reference proteome</keyword>
<evidence type="ECO:0008006" key="3">
    <source>
        <dbReference type="Google" id="ProtNLM"/>
    </source>
</evidence>
<evidence type="ECO:0000313" key="2">
    <source>
        <dbReference type="Proteomes" id="UP001419084"/>
    </source>
</evidence>
<protein>
    <recommendedName>
        <fullName evidence="3">Restriction endonuclease</fullName>
    </recommendedName>
</protein>
<dbReference type="InterPro" id="IPR011335">
    <property type="entry name" value="Restrct_endonuc-II-like"/>
</dbReference>
<gene>
    <name evidence="1" type="ORF">LAD12857_35980</name>
</gene>
<comment type="caution">
    <text evidence="1">The sequence shown here is derived from an EMBL/GenBank/DDBJ whole genome shotgun (WGS) entry which is preliminary data.</text>
</comment>
<reference evidence="1 2" key="1">
    <citation type="journal article" date="2024" name="Int. J. Syst. Evol. Microbiol.">
        <title>Lacrimispora brassicae sp. nov. isolated from fermented cabbage, and proposal of Clostridium indicum Gundawar et al. 2019 and Clostridium methoxybenzovorans Mechichi et al. 1999 as heterotypic synonyms of Lacrimispora amygdalina (Parshina et al. 2003) Haas and Blanchard 2020 and Lacrimispora indolis (McClung and McCoy 1957) Haas and Blanchard 2020, respectively.</title>
        <authorList>
            <person name="Kobayashi H."/>
            <person name="Tanizawa Y."/>
            <person name="Sakamoto M."/>
            <person name="Ohkuma M."/>
            <person name="Tohno M."/>
        </authorList>
    </citation>
    <scope>NUCLEOTIDE SEQUENCE [LARGE SCALE GENOMIC DNA]</scope>
    <source>
        <strain evidence="1 2">DSM 12857</strain>
    </source>
</reference>
<name>A0ABQ5M9Q6_9FIRM</name>
<accession>A0ABQ5M9Q6</accession>
<proteinExistence type="predicted"/>
<evidence type="ECO:0000313" key="1">
    <source>
        <dbReference type="EMBL" id="GLB31675.1"/>
    </source>
</evidence>
<sequence length="269" mass="31324">MDQLPDVIEWLSEKGFRAQCSRYSRYKMHIDDFYKENNSLNELESKFARLNAAVQECIEIVLIYEAFKTENSVGFNNRLKQIVNGHDFYDKTMKSDQARDFLYELTVAAYFKSLGYTIDFDRTTDVFAKRKDDVIFIECKRIKSLKALEENFRKAGKQLAESVTSGSYGLIFIDVYNCLSDKVRDYEYASVMEMNKEIKGIVGGFENENRNLIDRLLEQYSEHSLATCFTANRCLWLSDVTPQFYRAINVNVPISSSEQKDSKLMEILK</sequence>
<organism evidence="1 2">
    <name type="scientific">Lacrimispora amygdalina</name>
    <dbReference type="NCBI Taxonomy" id="253257"/>
    <lineage>
        <taxon>Bacteria</taxon>
        <taxon>Bacillati</taxon>
        <taxon>Bacillota</taxon>
        <taxon>Clostridia</taxon>
        <taxon>Lachnospirales</taxon>
        <taxon>Lachnospiraceae</taxon>
        <taxon>Lacrimispora</taxon>
    </lineage>
</organism>